<sequence length="153" mass="17103">MQVAMGIMFQATQAAPMHTGQASAAPVSNHPAPQTPQQPAAQILVQVPGAAQGNYQYPPHMFGANPQNQLDHSRLVERFLKMKPKEFNGKPSDPLWPAHWIDEMERNFLMMTITEEEKVLCAHLHAQGRRTSLVEIYEGISIDQARPTDMGYI</sequence>
<gene>
    <name evidence="1" type="ORF">NE237_021125</name>
</gene>
<name>A0A9Q0H8I9_9MAGN</name>
<dbReference type="EMBL" id="JAMYWD010000009">
    <property type="protein sequence ID" value="KAJ4961215.1"/>
    <property type="molecule type" value="Genomic_DNA"/>
</dbReference>
<dbReference type="AlphaFoldDB" id="A0A9Q0H8I9"/>
<comment type="caution">
    <text evidence="1">The sequence shown here is derived from an EMBL/GenBank/DDBJ whole genome shotgun (WGS) entry which is preliminary data.</text>
</comment>
<accession>A0A9Q0H8I9</accession>
<dbReference type="Proteomes" id="UP001141806">
    <property type="component" value="Unassembled WGS sequence"/>
</dbReference>
<protein>
    <submittedName>
        <fullName evidence="1">Uncharacterized protein</fullName>
    </submittedName>
</protein>
<evidence type="ECO:0000313" key="1">
    <source>
        <dbReference type="EMBL" id="KAJ4961215.1"/>
    </source>
</evidence>
<proteinExistence type="predicted"/>
<organism evidence="1 2">
    <name type="scientific">Protea cynaroides</name>
    <dbReference type="NCBI Taxonomy" id="273540"/>
    <lineage>
        <taxon>Eukaryota</taxon>
        <taxon>Viridiplantae</taxon>
        <taxon>Streptophyta</taxon>
        <taxon>Embryophyta</taxon>
        <taxon>Tracheophyta</taxon>
        <taxon>Spermatophyta</taxon>
        <taxon>Magnoliopsida</taxon>
        <taxon>Proteales</taxon>
        <taxon>Proteaceae</taxon>
        <taxon>Protea</taxon>
    </lineage>
</organism>
<keyword evidence="2" id="KW-1185">Reference proteome</keyword>
<dbReference type="OrthoDB" id="1936908at2759"/>
<evidence type="ECO:0000313" key="2">
    <source>
        <dbReference type="Proteomes" id="UP001141806"/>
    </source>
</evidence>
<reference evidence="1" key="1">
    <citation type="journal article" date="2023" name="Plant J.">
        <title>The genome of the king protea, Protea cynaroides.</title>
        <authorList>
            <person name="Chang J."/>
            <person name="Duong T.A."/>
            <person name="Schoeman C."/>
            <person name="Ma X."/>
            <person name="Roodt D."/>
            <person name="Barker N."/>
            <person name="Li Z."/>
            <person name="Van de Peer Y."/>
            <person name="Mizrachi E."/>
        </authorList>
    </citation>
    <scope>NUCLEOTIDE SEQUENCE</scope>
    <source>
        <tissue evidence="1">Young leaves</tissue>
    </source>
</reference>